<accession>A0A8J9VS03</accession>
<feature type="region of interest" description="Disordered" evidence="1">
    <location>
        <begin position="1"/>
        <end position="23"/>
    </location>
</feature>
<gene>
    <name evidence="2" type="primary">Hypp103</name>
    <name evidence="2" type="ORF">BLAG_LOCUS290</name>
</gene>
<evidence type="ECO:0000256" key="1">
    <source>
        <dbReference type="SAM" id="MobiDB-lite"/>
    </source>
</evidence>
<proteinExistence type="predicted"/>
<feature type="compositionally biased region" description="Pro residues" evidence="1">
    <location>
        <begin position="1"/>
        <end position="10"/>
    </location>
</feature>
<reference evidence="2" key="1">
    <citation type="submission" date="2022-01" db="EMBL/GenBank/DDBJ databases">
        <authorList>
            <person name="Braso-Vives M."/>
        </authorList>
    </citation>
    <scope>NUCLEOTIDE SEQUENCE</scope>
</reference>
<name>A0A8J9VS03_BRALA</name>
<sequence>MIDVSPPPWVRPDTGPVGKGAVPVWDSGGLRRLTHPDGLLQESSDRGCRAGGTMEGERQKTAERKELR</sequence>
<dbReference type="Proteomes" id="UP000838412">
    <property type="component" value="Chromosome 1"/>
</dbReference>
<feature type="region of interest" description="Disordered" evidence="1">
    <location>
        <begin position="35"/>
        <end position="68"/>
    </location>
</feature>
<evidence type="ECO:0000313" key="3">
    <source>
        <dbReference type="Proteomes" id="UP000838412"/>
    </source>
</evidence>
<dbReference type="EMBL" id="OV696686">
    <property type="protein sequence ID" value="CAH1226462.1"/>
    <property type="molecule type" value="Genomic_DNA"/>
</dbReference>
<feature type="compositionally biased region" description="Basic and acidic residues" evidence="1">
    <location>
        <begin position="55"/>
        <end position="68"/>
    </location>
</feature>
<evidence type="ECO:0000313" key="2">
    <source>
        <dbReference type="EMBL" id="CAH1226462.1"/>
    </source>
</evidence>
<dbReference type="AlphaFoldDB" id="A0A8J9VS03"/>
<organism evidence="2 3">
    <name type="scientific">Branchiostoma lanceolatum</name>
    <name type="common">Common lancelet</name>
    <name type="synonym">Amphioxus lanceolatum</name>
    <dbReference type="NCBI Taxonomy" id="7740"/>
    <lineage>
        <taxon>Eukaryota</taxon>
        <taxon>Metazoa</taxon>
        <taxon>Chordata</taxon>
        <taxon>Cephalochordata</taxon>
        <taxon>Leptocardii</taxon>
        <taxon>Amphioxiformes</taxon>
        <taxon>Branchiostomatidae</taxon>
        <taxon>Branchiostoma</taxon>
    </lineage>
</organism>
<keyword evidence="3" id="KW-1185">Reference proteome</keyword>
<protein>
    <submittedName>
        <fullName evidence="2">Hypp103 protein</fullName>
    </submittedName>
</protein>